<keyword evidence="2" id="KW-1185">Reference proteome</keyword>
<dbReference type="Pfam" id="PF13975">
    <property type="entry name" value="gag-asp_proteas"/>
    <property type="match status" value="1"/>
</dbReference>
<dbReference type="Gene3D" id="2.40.70.10">
    <property type="entry name" value="Acid Proteases"/>
    <property type="match status" value="1"/>
</dbReference>
<gene>
    <name evidence="1" type="ORF">VNE69_03251</name>
</gene>
<dbReference type="GeneID" id="90540847"/>
<dbReference type="InterPro" id="IPR021109">
    <property type="entry name" value="Peptidase_aspartic_dom_sf"/>
</dbReference>
<accession>A0AAX4JAQ5</accession>
<evidence type="ECO:0000313" key="2">
    <source>
        <dbReference type="Proteomes" id="UP001334084"/>
    </source>
</evidence>
<organism evidence="1 2">
    <name type="scientific">Vairimorpha necatrix</name>
    <dbReference type="NCBI Taxonomy" id="6039"/>
    <lineage>
        <taxon>Eukaryota</taxon>
        <taxon>Fungi</taxon>
        <taxon>Fungi incertae sedis</taxon>
        <taxon>Microsporidia</taxon>
        <taxon>Nosematidae</taxon>
        <taxon>Vairimorpha</taxon>
    </lineage>
</organism>
<sequence>MGIDTGSSRNYISQELANKAKLEIREDSQKTATVANNQKIKIDRTTEILIKFNNNEEVYKMKCYVLKNAPQDVIKGNEFLLNQNCKLDLSRRIIYIRNKAIEIGKERLQDPIDNLFFDLYCI</sequence>
<dbReference type="SUPFAM" id="SSF50630">
    <property type="entry name" value="Acid proteases"/>
    <property type="match status" value="1"/>
</dbReference>
<protein>
    <submittedName>
        <fullName evidence="1">Pol polyprotein</fullName>
    </submittedName>
</protein>
<reference evidence="1" key="1">
    <citation type="journal article" date="2024" name="BMC Genomics">
        <title>Functional annotation of a divergent genome using sequence and structure-based similarity.</title>
        <authorList>
            <person name="Svedberg D."/>
            <person name="Winiger R.R."/>
            <person name="Berg A."/>
            <person name="Sharma H."/>
            <person name="Tellgren-Roth C."/>
            <person name="Debrunner-Vossbrinck B.A."/>
            <person name="Vossbrinck C.R."/>
            <person name="Barandun J."/>
        </authorList>
    </citation>
    <scope>NUCLEOTIDE SEQUENCE</scope>
    <source>
        <strain evidence="1">Illinois isolate</strain>
    </source>
</reference>
<dbReference type="RefSeq" id="XP_065329184.1">
    <property type="nucleotide sequence ID" value="XM_065473112.1"/>
</dbReference>
<dbReference type="CDD" id="cd00303">
    <property type="entry name" value="retropepsin_like"/>
    <property type="match status" value="1"/>
</dbReference>
<dbReference type="KEGG" id="vnx:VNE69_03251"/>
<dbReference type="Proteomes" id="UP001334084">
    <property type="component" value="Chromosome 3"/>
</dbReference>
<name>A0AAX4JAQ5_9MICR</name>
<dbReference type="EMBL" id="CP142728">
    <property type="protein sequence ID" value="WUR03039.1"/>
    <property type="molecule type" value="Genomic_DNA"/>
</dbReference>
<evidence type="ECO:0000313" key="1">
    <source>
        <dbReference type="EMBL" id="WUR03039.1"/>
    </source>
</evidence>
<dbReference type="AlphaFoldDB" id="A0AAX4JAQ5"/>
<proteinExistence type="predicted"/>